<dbReference type="InterPro" id="IPR025886">
    <property type="entry name" value="PP2-like"/>
</dbReference>
<dbReference type="SMR" id="A0A1D6CK09"/>
<proteinExistence type="predicted"/>
<dbReference type="GeneID" id="123158937"/>
<dbReference type="Gramene" id="TraesCSU03G0279100.1">
    <property type="protein sequence ID" value="TraesCSU03G0279100.1.CDS"/>
    <property type="gene ID" value="TraesCSU03G0279100"/>
</dbReference>
<dbReference type="Gene3D" id="1.20.1280.50">
    <property type="match status" value="1"/>
</dbReference>
<feature type="domain" description="F-box" evidence="1">
    <location>
        <begin position="56"/>
        <end position="102"/>
    </location>
</feature>
<dbReference type="Gramene" id="TraesCSU02G190600.1">
    <property type="protein sequence ID" value="TraesCSU02G190600.1"/>
    <property type="gene ID" value="TraesCSU02G190600"/>
</dbReference>
<evidence type="ECO:0000313" key="3">
    <source>
        <dbReference type="EnsemblPlants" id="TraesCSU02G197600.1"/>
    </source>
</evidence>
<dbReference type="Pfam" id="PF14299">
    <property type="entry name" value="PP2"/>
    <property type="match status" value="1"/>
</dbReference>
<dbReference type="PROSITE" id="PS50181">
    <property type="entry name" value="FBOX"/>
    <property type="match status" value="1"/>
</dbReference>
<dbReference type="KEGG" id="taes:123158937"/>
<dbReference type="CDD" id="cd22162">
    <property type="entry name" value="F-box_AtSKIP3-like"/>
    <property type="match status" value="1"/>
</dbReference>
<dbReference type="Gramene" id="TraesCSU03G0295900.1">
    <property type="protein sequence ID" value="TraesCSU03G0295900.1.CDS"/>
    <property type="gene ID" value="TraesCSU03G0295900"/>
</dbReference>
<dbReference type="Gramene" id="TraesKAR7B01G0011550.1">
    <property type="protein sequence ID" value="cds.TraesKAR7B01G0011550.1"/>
    <property type="gene ID" value="TraesKAR7B01G0011550"/>
</dbReference>
<dbReference type="Proteomes" id="UP000019116">
    <property type="component" value="Chromosome Un"/>
</dbReference>
<dbReference type="AlphaFoldDB" id="A0A1D6CK09"/>
<dbReference type="InterPro" id="IPR001810">
    <property type="entry name" value="F-box_dom"/>
</dbReference>
<dbReference type="Gramene" id="TraesCSU02G197600.1">
    <property type="protein sequence ID" value="TraesCSU02G197600.1"/>
    <property type="gene ID" value="TraesCSU02G197600"/>
</dbReference>
<dbReference type="EnsemblPlants" id="TraesCSU02G197600.1">
    <property type="protein sequence ID" value="TraesCSU02G197600.1"/>
    <property type="gene ID" value="TraesCSU02G197600"/>
</dbReference>
<dbReference type="InterPro" id="IPR036047">
    <property type="entry name" value="F-box-like_dom_sf"/>
</dbReference>
<organism evidence="2">
    <name type="scientific">Triticum aestivum</name>
    <name type="common">Wheat</name>
    <dbReference type="NCBI Taxonomy" id="4565"/>
    <lineage>
        <taxon>Eukaryota</taxon>
        <taxon>Viridiplantae</taxon>
        <taxon>Streptophyta</taxon>
        <taxon>Embryophyta</taxon>
        <taxon>Tracheophyta</taxon>
        <taxon>Spermatophyta</taxon>
        <taxon>Magnoliopsida</taxon>
        <taxon>Liliopsida</taxon>
        <taxon>Poales</taxon>
        <taxon>Poaceae</taxon>
        <taxon>BOP clade</taxon>
        <taxon>Pooideae</taxon>
        <taxon>Triticodae</taxon>
        <taxon>Triticeae</taxon>
        <taxon>Triticinae</taxon>
        <taxon>Triticum</taxon>
    </lineage>
</organism>
<dbReference type="OrthoDB" id="1918565at2759"/>
<evidence type="ECO:0000313" key="4">
    <source>
        <dbReference type="Proteomes" id="UP000019116"/>
    </source>
</evidence>
<evidence type="ECO:0000313" key="2">
    <source>
        <dbReference type="EnsemblPlants" id="TraesCSU02G190600.1"/>
    </source>
</evidence>
<keyword evidence="4" id="KW-1185">Reference proteome</keyword>
<dbReference type="STRING" id="4565.A0A1D6CK09"/>
<name>A0A1D6CK09_WHEAT</name>
<dbReference type="Pfam" id="PF12937">
    <property type="entry name" value="F-box-like"/>
    <property type="match status" value="1"/>
</dbReference>
<reference evidence="2" key="1">
    <citation type="submission" date="2018-08" db="EMBL/GenBank/DDBJ databases">
        <authorList>
            <person name="Rossello M."/>
        </authorList>
    </citation>
    <scope>NUCLEOTIDE SEQUENCE [LARGE SCALE GENOMIC DNA]</scope>
    <source>
        <strain evidence="2">cv. Chinese Spring</strain>
    </source>
</reference>
<sequence>MPECNRCSTPTPRRLGHLVRNNLACFVTRTRPNHSVLRDSFHQIESRGPQEGPMEPCEIARLPEELLSVALSRTSPRDACRAAVVSPAFRAAADSDTVWSCFLPPLDELPPLTDGEPCRKKDLFLRLSGRHVLLPGGLMSMWLDRETGAKCYMVSARALSIAWRDTPRYWNWVPLADSRFSETAVLRLVCWLDIPGKIDSKILSKGSVYAAHIVYKLADSSYGLDSPIQEASIRVGGTNLTRKVCLQPNPQRSMSQNRRAEDVVLPRQRGDGWMELELGDFTCDGDEDGDVSFGVSETKALNGKSGLVVQGIEIRHKKSG</sequence>
<reference evidence="2" key="2">
    <citation type="submission" date="2018-10" db="UniProtKB">
        <authorList>
            <consortium name="EnsemblPlants"/>
        </authorList>
    </citation>
    <scope>IDENTIFICATION</scope>
</reference>
<dbReference type="PANTHER" id="PTHR32278:SF146">
    <property type="entry name" value="F-BOX DOMAIN-CONTAINING PROTEIN"/>
    <property type="match status" value="1"/>
</dbReference>
<dbReference type="EnsemblPlants" id="TraesCSU02G190600.1">
    <property type="protein sequence ID" value="TraesCSU02G190600.1"/>
    <property type="gene ID" value="TraesCSU02G190600"/>
</dbReference>
<dbReference type="SUPFAM" id="SSF81383">
    <property type="entry name" value="F-box domain"/>
    <property type="match status" value="1"/>
</dbReference>
<dbReference type="Gramene" id="TraesWEE_scaffold_121749_01G000100.1">
    <property type="protein sequence ID" value="TraesWEE_scaffold_121749_01G000100.1"/>
    <property type="gene ID" value="TraesWEE_scaffold_121749_01G000100"/>
</dbReference>
<dbReference type="RefSeq" id="XP_044432692.1">
    <property type="nucleotide sequence ID" value="XM_044576757.1"/>
</dbReference>
<gene>
    <name evidence="3" type="primary">LOC123158937</name>
</gene>
<accession>A0A1D6CK09</accession>
<dbReference type="PANTHER" id="PTHR32278">
    <property type="entry name" value="F-BOX DOMAIN-CONTAINING PROTEIN"/>
    <property type="match status" value="1"/>
</dbReference>
<evidence type="ECO:0000259" key="1">
    <source>
        <dbReference type="PROSITE" id="PS50181"/>
    </source>
</evidence>
<protein>
    <recommendedName>
        <fullName evidence="1">F-box domain-containing protein</fullName>
    </recommendedName>
</protein>
<dbReference type="OMA" id="CIELPES"/>
<dbReference type="PaxDb" id="4565-Traes_7BS_2DB66632D.1"/>